<keyword evidence="7" id="KW-1185">Reference proteome</keyword>
<proteinExistence type="predicted"/>
<dbReference type="Pfam" id="PF00591">
    <property type="entry name" value="Glycos_transf_3"/>
    <property type="match status" value="1"/>
</dbReference>
<feature type="domain" description="Glycosyl transferase family 3" evidence="4">
    <location>
        <begin position="107"/>
        <end position="298"/>
    </location>
</feature>
<dbReference type="AlphaFoldDB" id="A0A2K8KYU5"/>
<evidence type="ECO:0000259" key="5">
    <source>
        <dbReference type="Pfam" id="PF02885"/>
    </source>
</evidence>
<dbReference type="SUPFAM" id="SSF47648">
    <property type="entry name" value="Nucleoside phosphorylase/phosphoribosyltransferase N-terminal domain"/>
    <property type="match status" value="1"/>
</dbReference>
<gene>
    <name evidence="6" type="ORF">Ga0123461_1734</name>
</gene>
<keyword evidence="2 6" id="KW-0808">Transferase</keyword>
<name>A0A2K8KYU5_MARES</name>
<dbReference type="Gene3D" id="1.20.970.10">
    <property type="entry name" value="Transferase, Pyrimidine Nucleoside Phosphorylase, Chain C"/>
    <property type="match status" value="1"/>
</dbReference>
<accession>A0A2K8KYU5</accession>
<evidence type="ECO:0000256" key="3">
    <source>
        <dbReference type="ARBA" id="ARBA00022822"/>
    </source>
</evidence>
<dbReference type="GO" id="GO:0004048">
    <property type="term" value="F:anthranilate phosphoribosyltransferase activity"/>
    <property type="evidence" value="ECO:0007669"/>
    <property type="project" value="UniProtKB-EC"/>
</dbReference>
<protein>
    <submittedName>
        <fullName evidence="6">Anthranilate phosphoribosyltransferase</fullName>
        <ecNumber evidence="6">2.4.2.18</ecNumber>
    </submittedName>
</protein>
<dbReference type="InterPro" id="IPR000312">
    <property type="entry name" value="Glycosyl_Trfase_fam3"/>
</dbReference>
<dbReference type="EC" id="2.4.2.18" evidence="6"/>
<sequence>MMWYKSDMDISPLISRVARGKNGSENLTQEEARAVFLQLLTPDADALQLGAFLIAQRMKGETSNELAGFVEAARSRMGGFGATVSPAGAVDLPCYAGKRRAAHAYLAAALKARDAGVPVFVHGVEQIEGRVTAWQVLQAAGVKRAVTLAEAASLLGHEGIVYVDLADLCPDLFRIYHLRPRLGVRSFANSVARLLNPLQCEGQLNGFFHTPYADYMSGANMLLGQERSLIFMGAEGEPELYADRQKIIAKQQGDKTTRVRYREAGLDPYPREALDLSLLQQQNSAIMTGVLSGREAAVMQRMGQAFTWASKGVFPEDWSEEV</sequence>
<dbReference type="InterPro" id="IPR005940">
    <property type="entry name" value="Anthranilate_Pribosyl_Tfrase"/>
</dbReference>
<evidence type="ECO:0000256" key="1">
    <source>
        <dbReference type="ARBA" id="ARBA00022676"/>
    </source>
</evidence>
<feature type="domain" description="Glycosyl transferase family 3 N-terminal" evidence="5">
    <location>
        <begin position="12"/>
        <end position="76"/>
    </location>
</feature>
<evidence type="ECO:0000313" key="7">
    <source>
        <dbReference type="Proteomes" id="UP000231701"/>
    </source>
</evidence>
<dbReference type="InterPro" id="IPR035902">
    <property type="entry name" value="Nuc_phospho_transferase"/>
</dbReference>
<dbReference type="PANTHER" id="PTHR43285">
    <property type="entry name" value="ANTHRANILATE PHOSPHORIBOSYLTRANSFERASE"/>
    <property type="match status" value="1"/>
</dbReference>
<keyword evidence="1 6" id="KW-0328">Glycosyltransferase</keyword>
<evidence type="ECO:0000313" key="6">
    <source>
        <dbReference type="EMBL" id="ATX80147.1"/>
    </source>
</evidence>
<dbReference type="SUPFAM" id="SSF52418">
    <property type="entry name" value="Nucleoside phosphorylase/phosphoribosyltransferase catalytic domain"/>
    <property type="match status" value="1"/>
</dbReference>
<dbReference type="Proteomes" id="UP000231701">
    <property type="component" value="Chromosome"/>
</dbReference>
<dbReference type="EMBL" id="CP018799">
    <property type="protein sequence ID" value="ATX80147.1"/>
    <property type="molecule type" value="Genomic_DNA"/>
</dbReference>
<evidence type="ECO:0000256" key="2">
    <source>
        <dbReference type="ARBA" id="ARBA00022679"/>
    </source>
</evidence>
<keyword evidence="3" id="KW-0057">Aromatic amino acid biosynthesis</keyword>
<dbReference type="KEGG" id="maes:Ga0123461_1734"/>
<reference evidence="6 7" key="1">
    <citation type="submission" date="2016-12" db="EMBL/GenBank/DDBJ databases">
        <title>Isolation and genomic insights into novel planktonic Zetaproteobacteria from stratified waters of the Chesapeake Bay.</title>
        <authorList>
            <person name="McAllister S.M."/>
            <person name="Kato S."/>
            <person name="Chan C.S."/>
            <person name="Chiu B.K."/>
            <person name="Field E.K."/>
        </authorList>
    </citation>
    <scope>NUCLEOTIDE SEQUENCE [LARGE SCALE GENOMIC DNA]</scope>
    <source>
        <strain evidence="6 7">CP-5</strain>
    </source>
</reference>
<dbReference type="PANTHER" id="PTHR43285:SF2">
    <property type="entry name" value="ANTHRANILATE PHOSPHORIBOSYLTRANSFERASE"/>
    <property type="match status" value="1"/>
</dbReference>
<dbReference type="GO" id="GO:0000162">
    <property type="term" value="P:L-tryptophan biosynthetic process"/>
    <property type="evidence" value="ECO:0007669"/>
    <property type="project" value="UniProtKB-KW"/>
</dbReference>
<dbReference type="InterPro" id="IPR017459">
    <property type="entry name" value="Glycosyl_Trfase_fam3_N_dom"/>
</dbReference>
<keyword evidence="3" id="KW-0822">Tryptophan biosynthesis</keyword>
<dbReference type="Gene3D" id="3.40.1030.10">
    <property type="entry name" value="Nucleoside phosphorylase/phosphoribosyltransferase catalytic domain"/>
    <property type="match status" value="1"/>
</dbReference>
<organism evidence="6 7">
    <name type="scientific">Mariprofundus aestuarium</name>
    <dbReference type="NCBI Taxonomy" id="1921086"/>
    <lineage>
        <taxon>Bacteria</taxon>
        <taxon>Pseudomonadati</taxon>
        <taxon>Pseudomonadota</taxon>
        <taxon>Candidatius Mariprofundia</taxon>
        <taxon>Mariprofundales</taxon>
        <taxon>Mariprofundaceae</taxon>
        <taxon>Mariprofundus</taxon>
    </lineage>
</organism>
<dbReference type="InterPro" id="IPR036320">
    <property type="entry name" value="Glycosyl_Trfase_fam3_N_dom_sf"/>
</dbReference>
<dbReference type="Pfam" id="PF02885">
    <property type="entry name" value="Glycos_trans_3N"/>
    <property type="match status" value="1"/>
</dbReference>
<dbReference type="GO" id="GO:0005829">
    <property type="term" value="C:cytosol"/>
    <property type="evidence" value="ECO:0007669"/>
    <property type="project" value="TreeGrafter"/>
</dbReference>
<evidence type="ECO:0000259" key="4">
    <source>
        <dbReference type="Pfam" id="PF00591"/>
    </source>
</evidence>
<keyword evidence="3" id="KW-0028">Amino-acid biosynthesis</keyword>